<sequence>MQLYCPPSFLYVHKQTPKKLCEAFLRSCTDMRGRLQVFYGKQSRFSMLGEEPMLHDIQKTFQLYRQTTLAFIKHGRGRALLMAISKCGPEEPPKCAKTYEICTSVCNNCSGPS</sequence>
<comment type="caution">
    <text evidence="1">The sequence shown here is derived from an EMBL/GenBank/DDBJ whole genome shotgun (WGS) entry which is preliminary data.</text>
</comment>
<dbReference type="Proteomes" id="UP001152523">
    <property type="component" value="Unassembled WGS sequence"/>
</dbReference>
<evidence type="ECO:0000313" key="2">
    <source>
        <dbReference type="Proteomes" id="UP001152523"/>
    </source>
</evidence>
<dbReference type="EMBL" id="CAMAPF010000083">
    <property type="protein sequence ID" value="CAH9094979.1"/>
    <property type="molecule type" value="Genomic_DNA"/>
</dbReference>
<organism evidence="1 2">
    <name type="scientific">Cuscuta epithymum</name>
    <dbReference type="NCBI Taxonomy" id="186058"/>
    <lineage>
        <taxon>Eukaryota</taxon>
        <taxon>Viridiplantae</taxon>
        <taxon>Streptophyta</taxon>
        <taxon>Embryophyta</taxon>
        <taxon>Tracheophyta</taxon>
        <taxon>Spermatophyta</taxon>
        <taxon>Magnoliopsida</taxon>
        <taxon>eudicotyledons</taxon>
        <taxon>Gunneridae</taxon>
        <taxon>Pentapetalae</taxon>
        <taxon>asterids</taxon>
        <taxon>lamiids</taxon>
        <taxon>Solanales</taxon>
        <taxon>Convolvulaceae</taxon>
        <taxon>Cuscuteae</taxon>
        <taxon>Cuscuta</taxon>
        <taxon>Cuscuta subgen. Cuscuta</taxon>
    </lineage>
</organism>
<reference evidence="1" key="1">
    <citation type="submission" date="2022-07" db="EMBL/GenBank/DDBJ databases">
        <authorList>
            <person name="Macas J."/>
            <person name="Novak P."/>
            <person name="Neumann P."/>
        </authorList>
    </citation>
    <scope>NUCLEOTIDE SEQUENCE</scope>
</reference>
<proteinExistence type="predicted"/>
<protein>
    <submittedName>
        <fullName evidence="1">Uncharacterized protein</fullName>
    </submittedName>
</protein>
<name>A0AAV0D7J7_9ASTE</name>
<evidence type="ECO:0000313" key="1">
    <source>
        <dbReference type="EMBL" id="CAH9094979.1"/>
    </source>
</evidence>
<keyword evidence="2" id="KW-1185">Reference proteome</keyword>
<dbReference type="AlphaFoldDB" id="A0AAV0D7J7"/>
<gene>
    <name evidence="1" type="ORF">CEPIT_LOCUS13086</name>
</gene>
<accession>A0AAV0D7J7</accession>